<dbReference type="Pfam" id="PF12627">
    <property type="entry name" value="PolyA_pol_RNAbd"/>
    <property type="match status" value="1"/>
</dbReference>
<gene>
    <name evidence="15" type="ORF">DCF15_06590</name>
</gene>
<dbReference type="GO" id="GO:0000049">
    <property type="term" value="F:tRNA binding"/>
    <property type="evidence" value="ECO:0007669"/>
    <property type="project" value="UniProtKB-KW"/>
</dbReference>
<evidence type="ECO:0000256" key="10">
    <source>
        <dbReference type="ARBA" id="ARBA00022884"/>
    </source>
</evidence>
<keyword evidence="9" id="KW-0460">Magnesium</keyword>
<evidence type="ECO:0000256" key="2">
    <source>
        <dbReference type="ARBA" id="ARBA00007265"/>
    </source>
</evidence>
<name>A0A2W4XJQ3_9CYAN</name>
<evidence type="ECO:0000256" key="1">
    <source>
        <dbReference type="ARBA" id="ARBA00001946"/>
    </source>
</evidence>
<dbReference type="InterPro" id="IPR032828">
    <property type="entry name" value="PolyA_RNA-bd"/>
</dbReference>
<dbReference type="InterPro" id="IPR043519">
    <property type="entry name" value="NT_sf"/>
</dbReference>
<dbReference type="InterPro" id="IPR002646">
    <property type="entry name" value="PolA_pol_head_dom"/>
</dbReference>
<comment type="cofactor">
    <cofactor evidence="1">
        <name>Mg(2+)</name>
        <dbReference type="ChEBI" id="CHEBI:18420"/>
    </cofactor>
</comment>
<evidence type="ECO:0000256" key="9">
    <source>
        <dbReference type="ARBA" id="ARBA00022842"/>
    </source>
</evidence>
<comment type="similarity">
    <text evidence="2 11">Belongs to the tRNA nucleotidyltransferase/poly(A) polymerase family.</text>
</comment>
<keyword evidence="7" id="KW-0479">Metal-binding</keyword>
<dbReference type="PANTHER" id="PTHR47545:SF2">
    <property type="entry name" value="CC-ADDING TRNA NUCLEOTIDYLTRANSFERASE"/>
    <property type="match status" value="1"/>
</dbReference>
<dbReference type="EMBL" id="QBMP01000047">
    <property type="protein sequence ID" value="PZO57650.1"/>
    <property type="molecule type" value="Genomic_DNA"/>
</dbReference>
<sequence length="413" mass="45813">MFLLESLPFPLDRLPESAYFVGGSVRDLLLNRQAAYLDLDIVLPSQSIETADKIARDYKAGFVVLDQDRGIARLVFEQMTIDFAQQQGSSIEADLQRRDFTINAIAYQPHHQRWLDPLGGQADIATQTIRMISAENLRADPLRLLRAYRQAAQLGFEIEPDTQAAIAQLAPYLSQVAYERIRSELDALLILPAGTHQLTTVLQHQLLTFCLPHFTATSLEQMQAIDHAIIQFETALPDYAKQLQAWPKPVPAGSYRSWIKAAKLSRAISSKSKTAETELTALTYSRYEIKAVLTLLKLQPMLMALRQGPLNRSQQFFLFKSAGECFPAVSLLALAQGVELAVLTPLVKRFLDGSDAIAHSQPLITGTLLMDHLAISPGPEVGKLMKAVEKAQAEGIVQTEEEAIAWLKALKAK</sequence>
<evidence type="ECO:0000256" key="3">
    <source>
        <dbReference type="ARBA" id="ARBA00022555"/>
    </source>
</evidence>
<protein>
    <submittedName>
        <fullName evidence="15">tRNA nucleotidyltransferase</fullName>
    </submittedName>
</protein>
<feature type="domain" description="CCA-adding enzyme C-terminal" evidence="14">
    <location>
        <begin position="262"/>
        <end position="404"/>
    </location>
</feature>
<proteinExistence type="inferred from homology"/>
<keyword evidence="10 11" id="KW-0694">RNA-binding</keyword>
<feature type="domain" description="Poly A polymerase head" evidence="12">
    <location>
        <begin position="18"/>
        <end position="130"/>
    </location>
</feature>
<dbReference type="Pfam" id="PF13735">
    <property type="entry name" value="tRNA_NucTran2_2"/>
    <property type="match status" value="1"/>
</dbReference>
<keyword evidence="3" id="KW-0820">tRNA-binding</keyword>
<dbReference type="Gene3D" id="1.10.3090.10">
    <property type="entry name" value="cca-adding enzyme, domain 2"/>
    <property type="match status" value="1"/>
</dbReference>
<dbReference type="Proteomes" id="UP000249794">
    <property type="component" value="Unassembled WGS sequence"/>
</dbReference>
<dbReference type="Pfam" id="PF01743">
    <property type="entry name" value="PolyA_pol"/>
    <property type="match status" value="1"/>
</dbReference>
<feature type="domain" description="tRNA nucleotidyltransferase/poly(A) polymerase RNA and SrmB- binding" evidence="13">
    <location>
        <begin position="155"/>
        <end position="215"/>
    </location>
</feature>
<keyword evidence="6" id="KW-0548">Nucleotidyltransferase</keyword>
<evidence type="ECO:0000256" key="5">
    <source>
        <dbReference type="ARBA" id="ARBA00022694"/>
    </source>
</evidence>
<evidence type="ECO:0000256" key="7">
    <source>
        <dbReference type="ARBA" id="ARBA00022723"/>
    </source>
</evidence>
<dbReference type="InterPro" id="IPR050124">
    <property type="entry name" value="tRNA_CCA-adding_enzyme"/>
</dbReference>
<evidence type="ECO:0000256" key="8">
    <source>
        <dbReference type="ARBA" id="ARBA00022741"/>
    </source>
</evidence>
<organism evidence="15 16">
    <name type="scientific">Phormidesmis priestleyi</name>
    <dbReference type="NCBI Taxonomy" id="268141"/>
    <lineage>
        <taxon>Bacteria</taxon>
        <taxon>Bacillati</taxon>
        <taxon>Cyanobacteriota</taxon>
        <taxon>Cyanophyceae</taxon>
        <taxon>Leptolyngbyales</taxon>
        <taxon>Leptolyngbyaceae</taxon>
        <taxon>Phormidesmis</taxon>
    </lineage>
</organism>
<reference evidence="15 16" key="2">
    <citation type="submission" date="2018-06" db="EMBL/GenBank/DDBJ databases">
        <title>Metagenomic assembly of (sub)arctic Cyanobacteria and their associated microbiome from non-axenic cultures.</title>
        <authorList>
            <person name="Baurain D."/>
        </authorList>
    </citation>
    <scope>NUCLEOTIDE SEQUENCE [LARGE SCALE GENOMIC DNA]</scope>
    <source>
        <strain evidence="15">ULC027bin1</strain>
    </source>
</reference>
<evidence type="ECO:0000259" key="13">
    <source>
        <dbReference type="Pfam" id="PF12627"/>
    </source>
</evidence>
<evidence type="ECO:0000256" key="11">
    <source>
        <dbReference type="RuleBase" id="RU003953"/>
    </source>
</evidence>
<evidence type="ECO:0000259" key="14">
    <source>
        <dbReference type="Pfam" id="PF13735"/>
    </source>
</evidence>
<evidence type="ECO:0000259" key="12">
    <source>
        <dbReference type="Pfam" id="PF01743"/>
    </source>
</evidence>
<evidence type="ECO:0000313" key="16">
    <source>
        <dbReference type="Proteomes" id="UP000249794"/>
    </source>
</evidence>
<dbReference type="AlphaFoldDB" id="A0A2W4XJQ3"/>
<evidence type="ECO:0000313" key="15">
    <source>
        <dbReference type="EMBL" id="PZO57650.1"/>
    </source>
</evidence>
<dbReference type="GO" id="GO:0008033">
    <property type="term" value="P:tRNA processing"/>
    <property type="evidence" value="ECO:0007669"/>
    <property type="project" value="UniProtKB-KW"/>
</dbReference>
<dbReference type="InterPro" id="IPR032810">
    <property type="entry name" value="CCA-adding_enz_C"/>
</dbReference>
<keyword evidence="8" id="KW-0547">Nucleotide-binding</keyword>
<comment type="caution">
    <text evidence="15">The sequence shown here is derived from an EMBL/GenBank/DDBJ whole genome shotgun (WGS) entry which is preliminary data.</text>
</comment>
<dbReference type="CDD" id="cd05398">
    <property type="entry name" value="NT_ClassII-CCAase"/>
    <property type="match status" value="1"/>
</dbReference>
<keyword evidence="5" id="KW-0819">tRNA processing</keyword>
<dbReference type="SUPFAM" id="SSF81891">
    <property type="entry name" value="Poly A polymerase C-terminal region-like"/>
    <property type="match status" value="1"/>
</dbReference>
<evidence type="ECO:0000256" key="4">
    <source>
        <dbReference type="ARBA" id="ARBA00022679"/>
    </source>
</evidence>
<reference evidence="16" key="1">
    <citation type="submission" date="2018-04" db="EMBL/GenBank/DDBJ databases">
        <authorList>
            <person name="Cornet L."/>
        </authorList>
    </citation>
    <scope>NUCLEOTIDE SEQUENCE [LARGE SCALE GENOMIC DNA]</scope>
</reference>
<dbReference type="GO" id="GO:0046872">
    <property type="term" value="F:metal ion binding"/>
    <property type="evidence" value="ECO:0007669"/>
    <property type="project" value="UniProtKB-KW"/>
</dbReference>
<dbReference type="Gene3D" id="3.30.460.10">
    <property type="entry name" value="Beta Polymerase, domain 2"/>
    <property type="match status" value="1"/>
</dbReference>
<dbReference type="PANTHER" id="PTHR47545">
    <property type="entry name" value="MULTIFUNCTIONAL CCA PROTEIN"/>
    <property type="match status" value="1"/>
</dbReference>
<dbReference type="GO" id="GO:0000166">
    <property type="term" value="F:nucleotide binding"/>
    <property type="evidence" value="ECO:0007669"/>
    <property type="project" value="UniProtKB-KW"/>
</dbReference>
<dbReference type="GO" id="GO:0016779">
    <property type="term" value="F:nucleotidyltransferase activity"/>
    <property type="evidence" value="ECO:0007669"/>
    <property type="project" value="UniProtKB-KW"/>
</dbReference>
<accession>A0A2W4XJQ3</accession>
<dbReference type="SUPFAM" id="SSF81301">
    <property type="entry name" value="Nucleotidyltransferase"/>
    <property type="match status" value="1"/>
</dbReference>
<keyword evidence="4 11" id="KW-0808">Transferase</keyword>
<evidence type="ECO:0000256" key="6">
    <source>
        <dbReference type="ARBA" id="ARBA00022695"/>
    </source>
</evidence>